<feature type="domain" description="Syntaxin N-terminal" evidence="8">
    <location>
        <begin position="61"/>
        <end position="175"/>
    </location>
</feature>
<dbReference type="STRING" id="763406.A0A1E3NUC9"/>
<feature type="region of interest" description="Disordered" evidence="6">
    <location>
        <begin position="1"/>
        <end position="48"/>
    </location>
</feature>
<evidence type="ECO:0000256" key="1">
    <source>
        <dbReference type="ARBA" id="ARBA00004211"/>
    </source>
</evidence>
<sequence>MSYNPYATDTGNPYATDDGNAYTAEPTNPYGAPADADNNHYASNNPYANDEAYEMNDVSQPGGAKGDDFFTKIQVLKDDLNDYNGLINQLERLQVSALNAVSAEELDAIKAQIDSATSNLRSTQSLEIKPKLEDLFTSCGGDKDKEQQTENIRNQFRNAIQRFAKVDDGYRQSNQNKAIEQYQIVNPDATYNEARQFVDQIGDQQVFDEAIAMANRKGEAIAVLDEVKARHQEVLRAVQLTAELNELLNDLQELVFQQEEVIDSANQHINVAQGQLERGDANVIKARDHAKKGRKWRWILFWVCVILICVIVAAVVGGVVGSRNH</sequence>
<keyword evidence="5 7" id="KW-0472">Membrane</keyword>
<reference evidence="9 10" key="1">
    <citation type="journal article" date="2016" name="Proc. Natl. Acad. Sci. U.S.A.">
        <title>Comparative genomics of biotechnologically important yeasts.</title>
        <authorList>
            <person name="Riley R."/>
            <person name="Haridas S."/>
            <person name="Wolfe K.H."/>
            <person name="Lopes M.R."/>
            <person name="Hittinger C.T."/>
            <person name="Goeker M."/>
            <person name="Salamov A.A."/>
            <person name="Wisecaver J.H."/>
            <person name="Long T.M."/>
            <person name="Calvey C.H."/>
            <person name="Aerts A.L."/>
            <person name="Barry K.W."/>
            <person name="Choi C."/>
            <person name="Clum A."/>
            <person name="Coughlan A.Y."/>
            <person name="Deshpande S."/>
            <person name="Douglass A.P."/>
            <person name="Hanson S.J."/>
            <person name="Klenk H.-P."/>
            <person name="LaButti K.M."/>
            <person name="Lapidus A."/>
            <person name="Lindquist E.A."/>
            <person name="Lipzen A.M."/>
            <person name="Meier-Kolthoff J.P."/>
            <person name="Ohm R.A."/>
            <person name="Otillar R.P."/>
            <person name="Pangilinan J.L."/>
            <person name="Peng Y."/>
            <person name="Rokas A."/>
            <person name="Rosa C.A."/>
            <person name="Scheuner C."/>
            <person name="Sibirny A.A."/>
            <person name="Slot J.C."/>
            <person name="Stielow J.B."/>
            <person name="Sun H."/>
            <person name="Kurtzman C.P."/>
            <person name="Blackwell M."/>
            <person name="Grigoriev I.V."/>
            <person name="Jeffries T.W."/>
        </authorList>
    </citation>
    <scope>NUCLEOTIDE SEQUENCE [LARGE SCALE GENOMIC DNA]</scope>
    <source>
        <strain evidence="9 10">NRRL Y-2026</strain>
    </source>
</reference>
<name>A0A1E3NUC9_9ASCO</name>
<dbReference type="SMART" id="SM00503">
    <property type="entry name" value="SynN"/>
    <property type="match status" value="1"/>
</dbReference>
<evidence type="ECO:0000256" key="6">
    <source>
        <dbReference type="SAM" id="MobiDB-lite"/>
    </source>
</evidence>
<dbReference type="AlphaFoldDB" id="A0A1E3NUC9"/>
<dbReference type="PANTHER" id="PTHR19957:SF307">
    <property type="entry name" value="PROTEIN SSO1-RELATED"/>
    <property type="match status" value="1"/>
</dbReference>
<gene>
    <name evidence="9" type="ORF">PICMEDRAFT_9726</name>
</gene>
<dbReference type="InterPro" id="IPR000727">
    <property type="entry name" value="T_SNARE_dom"/>
</dbReference>
<dbReference type="GO" id="GO:0005484">
    <property type="term" value="F:SNAP receptor activity"/>
    <property type="evidence" value="ECO:0007669"/>
    <property type="project" value="TreeGrafter"/>
</dbReference>
<evidence type="ECO:0000313" key="10">
    <source>
        <dbReference type="Proteomes" id="UP000094455"/>
    </source>
</evidence>
<dbReference type="InterPro" id="IPR010989">
    <property type="entry name" value="SNARE"/>
</dbReference>
<dbReference type="RefSeq" id="XP_019020361.1">
    <property type="nucleotide sequence ID" value="XM_019165127.1"/>
</dbReference>
<dbReference type="Gene3D" id="1.20.58.70">
    <property type="match status" value="1"/>
</dbReference>
<evidence type="ECO:0000256" key="5">
    <source>
        <dbReference type="ARBA" id="ARBA00023136"/>
    </source>
</evidence>
<comment type="subcellular location">
    <subcellularLocation>
        <location evidence="1">Membrane</location>
        <topology evidence="1">Single-pass type IV membrane protein</topology>
    </subcellularLocation>
</comment>
<comment type="similarity">
    <text evidence="2">Belongs to the syntaxin family.</text>
</comment>
<accession>A0A1E3NUC9</accession>
<keyword evidence="3 7" id="KW-0812">Transmembrane</keyword>
<keyword evidence="10" id="KW-1185">Reference proteome</keyword>
<dbReference type="GO" id="GO:0031201">
    <property type="term" value="C:SNARE complex"/>
    <property type="evidence" value="ECO:0007669"/>
    <property type="project" value="TreeGrafter"/>
</dbReference>
<dbReference type="OrthoDB" id="10255013at2759"/>
<dbReference type="PANTHER" id="PTHR19957">
    <property type="entry name" value="SYNTAXIN"/>
    <property type="match status" value="1"/>
</dbReference>
<evidence type="ECO:0000256" key="7">
    <source>
        <dbReference type="SAM" id="Phobius"/>
    </source>
</evidence>
<organism evidence="9 10">
    <name type="scientific">Pichia membranifaciens NRRL Y-2026</name>
    <dbReference type="NCBI Taxonomy" id="763406"/>
    <lineage>
        <taxon>Eukaryota</taxon>
        <taxon>Fungi</taxon>
        <taxon>Dikarya</taxon>
        <taxon>Ascomycota</taxon>
        <taxon>Saccharomycotina</taxon>
        <taxon>Pichiomycetes</taxon>
        <taxon>Pichiales</taxon>
        <taxon>Pichiaceae</taxon>
        <taxon>Pichia</taxon>
    </lineage>
</organism>
<keyword evidence="4 7" id="KW-1133">Transmembrane helix</keyword>
<dbReference type="InterPro" id="IPR045242">
    <property type="entry name" value="Syntaxin"/>
</dbReference>
<dbReference type="GO" id="GO:0005886">
    <property type="term" value="C:plasma membrane"/>
    <property type="evidence" value="ECO:0007669"/>
    <property type="project" value="TreeGrafter"/>
</dbReference>
<dbReference type="GO" id="GO:0048278">
    <property type="term" value="P:vesicle docking"/>
    <property type="evidence" value="ECO:0007669"/>
    <property type="project" value="TreeGrafter"/>
</dbReference>
<dbReference type="GO" id="GO:0012505">
    <property type="term" value="C:endomembrane system"/>
    <property type="evidence" value="ECO:0007669"/>
    <property type="project" value="TreeGrafter"/>
</dbReference>
<evidence type="ECO:0000256" key="2">
    <source>
        <dbReference type="ARBA" id="ARBA00009063"/>
    </source>
</evidence>
<dbReference type="GO" id="GO:0006886">
    <property type="term" value="P:intracellular protein transport"/>
    <property type="evidence" value="ECO:0007669"/>
    <property type="project" value="TreeGrafter"/>
</dbReference>
<dbReference type="InterPro" id="IPR006011">
    <property type="entry name" value="Syntaxin_N"/>
</dbReference>
<evidence type="ECO:0000313" key="9">
    <source>
        <dbReference type="EMBL" id="ODQ49248.1"/>
    </source>
</evidence>
<feature type="compositionally biased region" description="Polar residues" evidence="6">
    <location>
        <begin position="1"/>
        <end position="13"/>
    </location>
</feature>
<protein>
    <recommendedName>
        <fullName evidence="8">Syntaxin N-terminal domain-containing protein</fullName>
    </recommendedName>
</protein>
<evidence type="ECO:0000256" key="4">
    <source>
        <dbReference type="ARBA" id="ARBA00022989"/>
    </source>
</evidence>
<dbReference type="SUPFAM" id="SSF47661">
    <property type="entry name" value="t-snare proteins"/>
    <property type="match status" value="1"/>
</dbReference>
<feature type="transmembrane region" description="Helical" evidence="7">
    <location>
        <begin position="299"/>
        <end position="320"/>
    </location>
</feature>
<dbReference type="Proteomes" id="UP000094455">
    <property type="component" value="Unassembled WGS sequence"/>
</dbReference>
<evidence type="ECO:0000256" key="3">
    <source>
        <dbReference type="ARBA" id="ARBA00022692"/>
    </source>
</evidence>
<dbReference type="GO" id="GO:0000149">
    <property type="term" value="F:SNARE binding"/>
    <property type="evidence" value="ECO:0007669"/>
    <property type="project" value="TreeGrafter"/>
</dbReference>
<dbReference type="GO" id="GO:0006906">
    <property type="term" value="P:vesicle fusion"/>
    <property type="evidence" value="ECO:0007669"/>
    <property type="project" value="TreeGrafter"/>
</dbReference>
<dbReference type="EMBL" id="KV454001">
    <property type="protein sequence ID" value="ODQ49248.1"/>
    <property type="molecule type" value="Genomic_DNA"/>
</dbReference>
<dbReference type="GO" id="GO:0006887">
    <property type="term" value="P:exocytosis"/>
    <property type="evidence" value="ECO:0007669"/>
    <property type="project" value="TreeGrafter"/>
</dbReference>
<evidence type="ECO:0000259" key="8">
    <source>
        <dbReference type="SMART" id="SM00503"/>
    </source>
</evidence>
<proteinExistence type="inferred from homology"/>
<dbReference type="Pfam" id="PF05739">
    <property type="entry name" value="SNARE"/>
    <property type="match status" value="1"/>
</dbReference>
<dbReference type="GeneID" id="30181814"/>